<evidence type="ECO:0000256" key="3">
    <source>
        <dbReference type="SAM" id="Coils"/>
    </source>
</evidence>
<feature type="coiled-coil region" evidence="3">
    <location>
        <begin position="1171"/>
        <end position="1247"/>
    </location>
</feature>
<feature type="coiled-coil region" evidence="3">
    <location>
        <begin position="1596"/>
        <end position="1669"/>
    </location>
</feature>
<dbReference type="Gene3D" id="1.20.5.340">
    <property type="match status" value="1"/>
</dbReference>
<dbReference type="GO" id="GO:0016020">
    <property type="term" value="C:membrane"/>
    <property type="evidence" value="ECO:0007669"/>
    <property type="project" value="UniProtKB-ARBA"/>
</dbReference>
<evidence type="ECO:0000259" key="5">
    <source>
        <dbReference type="PROSITE" id="PS50994"/>
    </source>
</evidence>
<dbReference type="STRING" id="81985.R0GVX1"/>
<dbReference type="GO" id="GO:0003779">
    <property type="term" value="F:actin binding"/>
    <property type="evidence" value="ECO:0007669"/>
    <property type="project" value="InterPro"/>
</dbReference>
<evidence type="ECO:0000313" key="8">
    <source>
        <dbReference type="Proteomes" id="UP000029121"/>
    </source>
</evidence>
<dbReference type="eggNOG" id="ENOG502QQ6M">
    <property type="taxonomic scope" value="Eukaryota"/>
</dbReference>
<feature type="compositionally biased region" description="Basic residues" evidence="4">
    <location>
        <begin position="1417"/>
        <end position="1432"/>
    </location>
</feature>
<feature type="region of interest" description="Disordered" evidence="4">
    <location>
        <begin position="1376"/>
        <end position="1399"/>
    </location>
</feature>
<dbReference type="PANTHER" id="PTHR32258:SF45">
    <property type="entry name" value="PROTEIN NETWORKED 1B"/>
    <property type="match status" value="1"/>
</dbReference>
<evidence type="ECO:0000256" key="2">
    <source>
        <dbReference type="ARBA" id="ARBA00038006"/>
    </source>
</evidence>
<dbReference type="OrthoDB" id="10255522at2759"/>
<evidence type="ECO:0008006" key="9">
    <source>
        <dbReference type="Google" id="ProtNLM"/>
    </source>
</evidence>
<keyword evidence="1 3" id="KW-0175">Coiled coil</keyword>
<sequence length="1717" mass="198133">MANLSQSESRRLYSWWWDSHIPKNSKWIQDNLADMDSKVKTMIKLIETDADSFARRADMYFKKRPELMKLVEELYRAYRALAERYDHTTVELRRAHKVMVEAFPNQIPFDMIEDSASSSSEPHTEYLQKGGATSERSLSQTNNLCGTSYSHEAYSEVESLKRTLLELQTEKEALNLQYQLTLKKLSRFEKELNDAQKDARGFDERACKAEIEIKILKESLAKLELERDTGLLQYNQSMDRIADLEASVSHEKEYAKGLTDQASEAEREAMGLKQELSRLQSEKVAGLVRYNKCLELISALEKKLRDAEESVKIFRDQSEQAENEIKALKQELLKLNEVNEDLSVRYQQCLETISNLEREVSHAQDNAKRLSSEVLAGAAKIKTVEEQCAILESFNQTLKVEADNLAHKMSVKDQELVQKENELEQLQALMQEEQLQFSKLGASLQNLESLHSQSQEEQKVLTLELQSRIQMLRELEMRNHKLEGDISSVEQENRNLSELNDTSITYLEIQKNEISCLKKMKEKLEEEVAKQMNQSSALQVEIHSVKGNIDNMNKKYQKLIDQVSLTGFDPESLSYSVKKLQDENSKLIELCTNQRDEKNAAAGKLCEMDSILKRNADLEKLLLESNTKLDGSREKAKDLQERCESLRGEKSELSAERANLFSQLQIMTANMQKLLEKNSLLESSLSVANIELISLRDKSKWFEDFFLMLKNDKSELMKEKESLVSQLYKVEEKLGISEKKYTELEVKYADLQSDNKLKNHQVEELQVSLSAEKQESANYKRSTESRLADLQKNVSYLREECRSRKREYEEELDRVVNKQVEIFILQKLIEDLEQKNFSLLIECQKHVEASEFSEKLISELESENLEQQMEAEIFLDEIDSLRGVIYQVIKALQVEADCKTSKQKIAKDQPSVSLVLGEIDGLKCSLSNAEYEMQRLVVENSVLLSLFGQFQSDGLVLESEKNIVEKDLKITIQQCGMLEKDKQELLEANRLLKLKLIKREQQEQELRAELQTEHLKFESLHKSYMVLQQDYSYTINDNKTLLLKFSELKDRMCVVEEDTDAILQEAVALSNMCVVYNSFGSEMAEEVESFVEAMSRLQEISTGLKQKVETLEERLKGKEEESQDLKKMIEKLHEGLEEDNFLNGLLDHRVSNVDKILERREMEMIEAEHVLKATHTANEELNKEVEELRKDCEKSRRMRGNLERQISELSDVTGRQEEEIKKLNILNENLESEVEFLHEEIQRQQVLEEYLSLELQEKSNEIELWDAEATSFYFDFQISAVRELILENKVNELTGVCENLNGEVVTKSTKIKEMKETIDYLEAQVTELKSQLSTYDPVIASLAGDVKSLEKSTLALTNFPATAYQQREGDNLEEAVCPEPEESGSTPSPCNGSEILKETKPRIKTIEQAVFKEKGRLTRQRTRNTSHKSRDRRKIENIQLDDKVSGESRQPRSRPEMTEVKNGLLMKDIPHDLVAGSQICGRSQGTSRLSNEMFEFSEESTESETSINFLINNNQLQRPLNSRLRRHSRNPSIESDKAVGVVDKLELSRNIEDKAKIMERLLSDSRRLTSLRISLTDLKSKLEMNEKQGRFSNTDLVIVKRQLKEMEESVLQLENTNEILSKEIEETGDARDIYRKVVVEKSRNGSEKIEQLQTKMQNIEQTVLKLEDGTKSKGRKMLSETRTVILLRDIIHKGGKRTARKKKNRFCGCIRSSTKEE</sequence>
<evidence type="ECO:0000313" key="7">
    <source>
        <dbReference type="EMBL" id="EOA15328.1"/>
    </source>
</evidence>
<dbReference type="Pfam" id="PF07765">
    <property type="entry name" value="KIP1"/>
    <property type="match status" value="1"/>
</dbReference>
<feature type="region of interest" description="Disordered" evidence="4">
    <location>
        <begin position="113"/>
        <end position="138"/>
    </location>
</feature>
<organism evidence="7 8">
    <name type="scientific">Capsella rubella</name>
    <dbReference type="NCBI Taxonomy" id="81985"/>
    <lineage>
        <taxon>Eukaryota</taxon>
        <taxon>Viridiplantae</taxon>
        <taxon>Streptophyta</taxon>
        <taxon>Embryophyta</taxon>
        <taxon>Tracheophyta</taxon>
        <taxon>Spermatophyta</taxon>
        <taxon>Magnoliopsida</taxon>
        <taxon>eudicotyledons</taxon>
        <taxon>Gunneridae</taxon>
        <taxon>Pentapetalae</taxon>
        <taxon>rosids</taxon>
        <taxon>malvids</taxon>
        <taxon>Brassicales</taxon>
        <taxon>Brassicaceae</taxon>
        <taxon>Camelineae</taxon>
        <taxon>Capsella</taxon>
    </lineage>
</organism>
<reference evidence="8" key="1">
    <citation type="journal article" date="2013" name="Nat. Genet.">
        <title>The Capsella rubella genome and the genomic consequences of rapid mating system evolution.</title>
        <authorList>
            <person name="Slotte T."/>
            <person name="Hazzouri K.M."/>
            <person name="Agren J.A."/>
            <person name="Koenig D."/>
            <person name="Maumus F."/>
            <person name="Guo Y.L."/>
            <person name="Steige K."/>
            <person name="Platts A.E."/>
            <person name="Escobar J.S."/>
            <person name="Newman L.K."/>
            <person name="Wang W."/>
            <person name="Mandakova T."/>
            <person name="Vello E."/>
            <person name="Smith L.M."/>
            <person name="Henz S.R."/>
            <person name="Steffen J."/>
            <person name="Takuno S."/>
            <person name="Brandvain Y."/>
            <person name="Coop G."/>
            <person name="Andolfatto P."/>
            <person name="Hu T.T."/>
            <person name="Blanchette M."/>
            <person name="Clark R.M."/>
            <person name="Quesneville H."/>
            <person name="Nordborg M."/>
            <person name="Gaut B.S."/>
            <person name="Lysak M.A."/>
            <person name="Jenkins J."/>
            <person name="Grimwood J."/>
            <person name="Chapman J."/>
            <person name="Prochnik S."/>
            <person name="Shu S."/>
            <person name="Rokhsar D."/>
            <person name="Schmutz J."/>
            <person name="Weigel D."/>
            <person name="Wright S.I."/>
        </authorList>
    </citation>
    <scope>NUCLEOTIDE SEQUENCE [LARGE SCALE GENOMIC DNA]</scope>
    <source>
        <strain evidence="8">cv. Monte Gargano</strain>
    </source>
</reference>
<feature type="coiled-coil region" evidence="3">
    <location>
        <begin position="472"/>
        <end position="597"/>
    </location>
</feature>
<dbReference type="InterPro" id="IPR011684">
    <property type="entry name" value="NAB"/>
</dbReference>
<dbReference type="EMBL" id="KB870811">
    <property type="protein sequence ID" value="EOA15328.1"/>
    <property type="molecule type" value="Genomic_DNA"/>
</dbReference>
<dbReference type="PROSITE" id="PS50994">
    <property type="entry name" value="INTEGRASE"/>
    <property type="match status" value="1"/>
</dbReference>
<name>R0GVX1_9BRAS</name>
<dbReference type="InterPro" id="IPR001584">
    <property type="entry name" value="Integrase_cat-core"/>
</dbReference>
<evidence type="ECO:0000256" key="4">
    <source>
        <dbReference type="SAM" id="MobiDB-lite"/>
    </source>
</evidence>
<feature type="coiled-coil region" evidence="3">
    <location>
        <begin position="622"/>
        <end position="663"/>
    </location>
</feature>
<evidence type="ECO:0000256" key="1">
    <source>
        <dbReference type="ARBA" id="ARBA00023054"/>
    </source>
</evidence>
<dbReference type="Proteomes" id="UP000029121">
    <property type="component" value="Unassembled WGS sequence"/>
</dbReference>
<feature type="region of interest" description="Disordered" evidence="4">
    <location>
        <begin position="1414"/>
        <end position="1457"/>
    </location>
</feature>
<feature type="domain" description="NAB" evidence="6">
    <location>
        <begin position="13"/>
        <end position="92"/>
    </location>
</feature>
<gene>
    <name evidence="7" type="ORF">CARUB_v10003978mg</name>
</gene>
<feature type="coiled-coil region" evidence="3">
    <location>
        <begin position="409"/>
        <end position="436"/>
    </location>
</feature>
<feature type="coiled-coil region" evidence="3">
    <location>
        <begin position="762"/>
        <end position="818"/>
    </location>
</feature>
<feature type="domain" description="Integrase catalytic" evidence="5">
    <location>
        <begin position="18"/>
        <end position="218"/>
    </location>
</feature>
<keyword evidence="8" id="KW-1185">Reference proteome</keyword>
<dbReference type="InterPro" id="IPR051861">
    <property type="entry name" value="NET_actin-binding_domain"/>
</dbReference>
<feature type="coiled-coil region" evidence="3">
    <location>
        <begin position="150"/>
        <end position="205"/>
    </location>
</feature>
<proteinExistence type="inferred from homology"/>
<dbReference type="PROSITE" id="PS51774">
    <property type="entry name" value="NAB"/>
    <property type="match status" value="1"/>
</dbReference>
<comment type="similarity">
    <text evidence="2">Belongs to the NET family.</text>
</comment>
<accession>R0GVX1</accession>
<dbReference type="GO" id="GO:0015074">
    <property type="term" value="P:DNA integration"/>
    <property type="evidence" value="ECO:0007669"/>
    <property type="project" value="InterPro"/>
</dbReference>
<dbReference type="SUPFAM" id="SSF57997">
    <property type="entry name" value="Tropomyosin"/>
    <property type="match status" value="1"/>
</dbReference>
<evidence type="ECO:0000259" key="6">
    <source>
        <dbReference type="PROSITE" id="PS51774"/>
    </source>
</evidence>
<feature type="coiled-coil region" evidence="3">
    <location>
        <begin position="255"/>
        <end position="373"/>
    </location>
</feature>
<protein>
    <recommendedName>
        <fullName evidence="9">NAB domain-containing protein</fullName>
    </recommendedName>
</protein>
<feature type="coiled-coil region" evidence="3">
    <location>
        <begin position="1094"/>
        <end position="1138"/>
    </location>
</feature>
<feature type="compositionally biased region" description="Basic and acidic residues" evidence="4">
    <location>
        <begin position="1433"/>
        <end position="1457"/>
    </location>
</feature>
<dbReference type="PANTHER" id="PTHR32258">
    <property type="entry name" value="PROTEIN NETWORKED 4A"/>
    <property type="match status" value="1"/>
</dbReference>